<evidence type="ECO:0000313" key="3">
    <source>
        <dbReference type="Proteomes" id="UP001278766"/>
    </source>
</evidence>
<name>A0AAE0HGE3_9PEZI</name>
<keyword evidence="3" id="KW-1185">Reference proteome</keyword>
<evidence type="ECO:0000256" key="1">
    <source>
        <dbReference type="SAM" id="MobiDB-lite"/>
    </source>
</evidence>
<organism evidence="2 3">
    <name type="scientific">Chaetomium fimeti</name>
    <dbReference type="NCBI Taxonomy" id="1854472"/>
    <lineage>
        <taxon>Eukaryota</taxon>
        <taxon>Fungi</taxon>
        <taxon>Dikarya</taxon>
        <taxon>Ascomycota</taxon>
        <taxon>Pezizomycotina</taxon>
        <taxon>Sordariomycetes</taxon>
        <taxon>Sordariomycetidae</taxon>
        <taxon>Sordariales</taxon>
        <taxon>Chaetomiaceae</taxon>
        <taxon>Chaetomium</taxon>
    </lineage>
</organism>
<feature type="region of interest" description="Disordered" evidence="1">
    <location>
        <begin position="98"/>
        <end position="136"/>
    </location>
</feature>
<sequence length="206" mass="22853">MWSLGRKSLYLLKKPTHVTLRPTAGCRWTPRTRRRFQQRAEPGHLGHLRSQSSPLVLFRWWPATQPFPNTTWLACWCSKSLQPSCVFRSKRCSPNGIVPGTMPERRNAAAKATSCSSLEKTTSPSPTPNPPPSVGQAWVVSRLTKRQPQHGCSGLGCAGTGAGSRLRRLCLPRSRLGDLLLQPSFRGSSLVAPQLHVRRARARSQV</sequence>
<reference evidence="2" key="1">
    <citation type="journal article" date="2023" name="Mol. Phylogenet. Evol.">
        <title>Genome-scale phylogeny and comparative genomics of the fungal order Sordariales.</title>
        <authorList>
            <person name="Hensen N."/>
            <person name="Bonometti L."/>
            <person name="Westerberg I."/>
            <person name="Brannstrom I.O."/>
            <person name="Guillou S."/>
            <person name="Cros-Aarteil S."/>
            <person name="Calhoun S."/>
            <person name="Haridas S."/>
            <person name="Kuo A."/>
            <person name="Mondo S."/>
            <person name="Pangilinan J."/>
            <person name="Riley R."/>
            <person name="LaButti K."/>
            <person name="Andreopoulos B."/>
            <person name="Lipzen A."/>
            <person name="Chen C."/>
            <person name="Yan M."/>
            <person name="Daum C."/>
            <person name="Ng V."/>
            <person name="Clum A."/>
            <person name="Steindorff A."/>
            <person name="Ohm R.A."/>
            <person name="Martin F."/>
            <person name="Silar P."/>
            <person name="Natvig D.O."/>
            <person name="Lalanne C."/>
            <person name="Gautier V."/>
            <person name="Ament-Velasquez S.L."/>
            <person name="Kruys A."/>
            <person name="Hutchinson M.I."/>
            <person name="Powell A.J."/>
            <person name="Barry K."/>
            <person name="Miller A.N."/>
            <person name="Grigoriev I.V."/>
            <person name="Debuchy R."/>
            <person name="Gladieux P."/>
            <person name="Hiltunen Thoren M."/>
            <person name="Johannesson H."/>
        </authorList>
    </citation>
    <scope>NUCLEOTIDE SEQUENCE</scope>
    <source>
        <strain evidence="2">CBS 168.71</strain>
    </source>
</reference>
<dbReference type="AlphaFoldDB" id="A0AAE0HGE3"/>
<evidence type="ECO:0000313" key="2">
    <source>
        <dbReference type="EMBL" id="KAK3295991.1"/>
    </source>
</evidence>
<protein>
    <submittedName>
        <fullName evidence="2">Uncharacterized protein</fullName>
    </submittedName>
</protein>
<gene>
    <name evidence="2" type="ORF">B0H64DRAFT_160703</name>
</gene>
<dbReference type="Proteomes" id="UP001278766">
    <property type="component" value="Unassembled WGS sequence"/>
</dbReference>
<dbReference type="GeneID" id="87835540"/>
<dbReference type="RefSeq" id="XP_062659505.1">
    <property type="nucleotide sequence ID" value="XM_062798592.1"/>
</dbReference>
<comment type="caution">
    <text evidence="2">The sequence shown here is derived from an EMBL/GenBank/DDBJ whole genome shotgun (WGS) entry which is preliminary data.</text>
</comment>
<accession>A0AAE0HGE3</accession>
<proteinExistence type="predicted"/>
<reference evidence="2" key="2">
    <citation type="submission" date="2023-06" db="EMBL/GenBank/DDBJ databases">
        <authorList>
            <consortium name="Lawrence Berkeley National Laboratory"/>
            <person name="Haridas S."/>
            <person name="Hensen N."/>
            <person name="Bonometti L."/>
            <person name="Westerberg I."/>
            <person name="Brannstrom I.O."/>
            <person name="Guillou S."/>
            <person name="Cros-Aarteil S."/>
            <person name="Calhoun S."/>
            <person name="Kuo A."/>
            <person name="Mondo S."/>
            <person name="Pangilinan J."/>
            <person name="Riley R."/>
            <person name="Labutti K."/>
            <person name="Andreopoulos B."/>
            <person name="Lipzen A."/>
            <person name="Chen C."/>
            <person name="Yanf M."/>
            <person name="Daum C."/>
            <person name="Ng V."/>
            <person name="Clum A."/>
            <person name="Steindorff A."/>
            <person name="Ohm R."/>
            <person name="Martin F."/>
            <person name="Silar P."/>
            <person name="Natvig D."/>
            <person name="Lalanne C."/>
            <person name="Gautier V."/>
            <person name="Ament-Velasquez S.L."/>
            <person name="Kruys A."/>
            <person name="Hutchinson M.I."/>
            <person name="Powell A.J."/>
            <person name="Barry K."/>
            <person name="Miller A.N."/>
            <person name="Grigoriev I.V."/>
            <person name="Debuchy R."/>
            <person name="Gladieux P."/>
            <person name="Thoren M.H."/>
            <person name="Johannesson H."/>
        </authorList>
    </citation>
    <scope>NUCLEOTIDE SEQUENCE</scope>
    <source>
        <strain evidence="2">CBS 168.71</strain>
    </source>
</reference>
<dbReference type="EMBL" id="JAUEPN010000004">
    <property type="protein sequence ID" value="KAK3295991.1"/>
    <property type="molecule type" value="Genomic_DNA"/>
</dbReference>